<dbReference type="InterPro" id="IPR036724">
    <property type="entry name" value="Cobalamin-bd_sf"/>
</dbReference>
<keyword evidence="7" id="KW-0170">Cobalt</keyword>
<dbReference type="Gene3D" id="3.40.50.280">
    <property type="entry name" value="Cobalamin-binding domain"/>
    <property type="match status" value="1"/>
</dbReference>
<evidence type="ECO:0000256" key="2">
    <source>
        <dbReference type="ARBA" id="ARBA00008465"/>
    </source>
</evidence>
<evidence type="ECO:0000313" key="9">
    <source>
        <dbReference type="EMBL" id="GAA1995922.1"/>
    </source>
</evidence>
<evidence type="ECO:0000256" key="3">
    <source>
        <dbReference type="ARBA" id="ARBA00011870"/>
    </source>
</evidence>
<keyword evidence="5" id="KW-0846">Cobalamin</keyword>
<feature type="domain" description="Methylmalonyl-CoA mutase alpha/beta chain catalytic" evidence="8">
    <location>
        <begin position="56"/>
        <end position="130"/>
    </location>
</feature>
<evidence type="ECO:0000256" key="7">
    <source>
        <dbReference type="ARBA" id="ARBA00023285"/>
    </source>
</evidence>
<evidence type="ECO:0000256" key="6">
    <source>
        <dbReference type="ARBA" id="ARBA00023235"/>
    </source>
</evidence>
<evidence type="ECO:0000256" key="1">
    <source>
        <dbReference type="ARBA" id="ARBA00001922"/>
    </source>
</evidence>
<keyword evidence="10" id="KW-1185">Reference proteome</keyword>
<comment type="caution">
    <text evidence="9">The sequence shown here is derived from an EMBL/GenBank/DDBJ whole genome shotgun (WGS) entry which is preliminary data.</text>
</comment>
<dbReference type="InterPro" id="IPR058549">
    <property type="entry name" value="MeMalonylCoA_mutase_a/b_site"/>
</dbReference>
<protein>
    <recommendedName>
        <fullName evidence="4">methylmalonyl-CoA mutase</fullName>
        <ecNumber evidence="4">5.4.99.2</ecNumber>
    </recommendedName>
</protein>
<organism evidence="9 10">
    <name type="scientific">Nocardiopsis rhodophaea</name>
    <dbReference type="NCBI Taxonomy" id="280238"/>
    <lineage>
        <taxon>Bacteria</taxon>
        <taxon>Bacillati</taxon>
        <taxon>Actinomycetota</taxon>
        <taxon>Actinomycetes</taxon>
        <taxon>Streptosporangiales</taxon>
        <taxon>Nocardiopsidaceae</taxon>
        <taxon>Nocardiopsis</taxon>
    </lineage>
</organism>
<comment type="subunit">
    <text evidence="3">Heterodimer of an alpha and a beta chain.</text>
</comment>
<gene>
    <name evidence="9" type="ORF">GCM10009799_23020</name>
</gene>
<keyword evidence="6" id="KW-0413">Isomerase</keyword>
<evidence type="ECO:0000256" key="4">
    <source>
        <dbReference type="ARBA" id="ARBA00012398"/>
    </source>
</evidence>
<comment type="similarity">
    <text evidence="2">Belongs to the methylmalonyl-CoA mutase family.</text>
</comment>
<evidence type="ECO:0000256" key="5">
    <source>
        <dbReference type="ARBA" id="ARBA00022628"/>
    </source>
</evidence>
<dbReference type="CDD" id="cd03677">
    <property type="entry name" value="MM_CoA_mutase_beta"/>
    <property type="match status" value="1"/>
</dbReference>
<comment type="cofactor">
    <cofactor evidence="1">
        <name>adenosylcob(III)alamin</name>
        <dbReference type="ChEBI" id="CHEBI:18408"/>
    </cofactor>
</comment>
<dbReference type="PROSITE" id="PS00544">
    <property type="entry name" value="METMALONYL_COA_MUTASE"/>
    <property type="match status" value="1"/>
</dbReference>
<dbReference type="PANTHER" id="PTHR48101">
    <property type="entry name" value="METHYLMALONYL-COA MUTASE, MITOCHONDRIAL-RELATED"/>
    <property type="match status" value="1"/>
</dbReference>
<reference evidence="10" key="1">
    <citation type="journal article" date="2019" name="Int. J. Syst. Evol. Microbiol.">
        <title>The Global Catalogue of Microorganisms (GCM) 10K type strain sequencing project: providing services to taxonomists for standard genome sequencing and annotation.</title>
        <authorList>
            <consortium name="The Broad Institute Genomics Platform"/>
            <consortium name="The Broad Institute Genome Sequencing Center for Infectious Disease"/>
            <person name="Wu L."/>
            <person name="Ma J."/>
        </authorList>
    </citation>
    <scope>NUCLEOTIDE SEQUENCE [LARGE SCALE GENOMIC DNA]</scope>
    <source>
        <strain evidence="10">JCM 15313</strain>
    </source>
</reference>
<dbReference type="EC" id="5.4.99.2" evidence="4"/>
<dbReference type="InterPro" id="IPR016176">
    <property type="entry name" value="Cbl-dep_enz_cat"/>
</dbReference>
<dbReference type="Gene3D" id="3.20.20.240">
    <property type="entry name" value="Methylmalonyl-CoA mutase"/>
    <property type="match status" value="1"/>
</dbReference>
<dbReference type="InterPro" id="IPR006099">
    <property type="entry name" value="MeMalonylCoA_mutase_a/b_cat"/>
</dbReference>
<sequence length="646" mass="67040">MPESGTAGPEGPALGAGFPVATRERWRELVAGVLAKTGVDVDRSAHAPEELLASATYDGFTIGPLYTAEDADDQVQGGGFPGVAPFTRGRRPEGAVISGWDIRQQHLGPDPAATRTAVRADLENGVTSLWLVVGDEGVPAAGIGEALADVHLDLAPVVLEPGAGTDAAAAAAALLTAWSDRDIPDTAVSGNLGIDPVSRLARTGAPADAPTATSDISEAARAAASHATRYPGLRLITVDGTPYHDAGGSDSQELGATMAAGVAYLRALTEAGLDLADAAARLEFRYAATADQFATIAKLRAARAMWARVTEVCGLPAEHRGMRQHAVTSAAMMTRRDPYVNMLRTTLACFGAGTGGADAVTVRPFDAALGLPDDFARRIARNTQSLLLEEAHLARVIDPAGGSFFVERLTADLYAAGWAFFRELEAAGGMAAALTSGLVAERVDEVWRRRRDNLAHRNDPITGVSEFPNLDEPRVERAAAPGAATASSAPTALPRHRYAEDFEALRDRSDAHLDATGERPKAFLATLGPVAAHTARATFAANLLQAGGIEPVPGGDGVAEAVAAFRDSGTPIACLCSSDKVYAELAEDAAAALKEAGAERVLLAGKPAERYAAAGVDAFLFTGCDAHSLLVELHDVLGCTQEGGDR</sequence>
<proteinExistence type="inferred from homology"/>
<dbReference type="SUPFAM" id="SSF51703">
    <property type="entry name" value="Cobalamin (vitamin B12)-dependent enzymes"/>
    <property type="match status" value="1"/>
</dbReference>
<accession>A0ABP5EDC7</accession>
<dbReference type="Pfam" id="PF01642">
    <property type="entry name" value="MM_CoA_mutase"/>
    <property type="match status" value="2"/>
</dbReference>
<dbReference type="PANTHER" id="PTHR48101:SF4">
    <property type="entry name" value="METHYLMALONYL-COA MUTASE, MITOCHONDRIAL"/>
    <property type="match status" value="1"/>
</dbReference>
<name>A0ABP5EDC7_9ACTN</name>
<dbReference type="EMBL" id="BAAAPC010000008">
    <property type="protein sequence ID" value="GAA1995922.1"/>
    <property type="molecule type" value="Genomic_DNA"/>
</dbReference>
<dbReference type="SUPFAM" id="SSF52242">
    <property type="entry name" value="Cobalamin (vitamin B12)-binding domain"/>
    <property type="match status" value="1"/>
</dbReference>
<evidence type="ECO:0000313" key="10">
    <source>
        <dbReference type="Proteomes" id="UP001501585"/>
    </source>
</evidence>
<feature type="domain" description="Methylmalonyl-CoA mutase alpha/beta chain catalytic" evidence="8">
    <location>
        <begin position="145"/>
        <end position="508"/>
    </location>
</feature>
<dbReference type="Proteomes" id="UP001501585">
    <property type="component" value="Unassembled WGS sequence"/>
</dbReference>
<evidence type="ECO:0000259" key="8">
    <source>
        <dbReference type="Pfam" id="PF01642"/>
    </source>
</evidence>